<dbReference type="KEGG" id="cput:CONPUDRAFT_167782"/>
<protein>
    <submittedName>
        <fullName evidence="1">Uncharacterized protein</fullName>
    </submittedName>
</protein>
<accession>A0A5M3MEX8</accession>
<dbReference type="EMBL" id="JH711583">
    <property type="protein sequence ID" value="EIW77703.1"/>
    <property type="molecule type" value="Genomic_DNA"/>
</dbReference>
<dbReference type="AlphaFoldDB" id="A0A5M3MEX8"/>
<dbReference type="RefSeq" id="XP_007772074.1">
    <property type="nucleotide sequence ID" value="XM_007773884.1"/>
</dbReference>
<dbReference type="InterPro" id="IPR025533">
    <property type="entry name" value="DUF4419"/>
</dbReference>
<dbReference type="PANTHER" id="PTHR31252:SF11">
    <property type="entry name" value="DUF4419 DOMAIN-CONTAINING PROTEIN"/>
    <property type="match status" value="1"/>
</dbReference>
<name>A0A5M3MEX8_CONPW</name>
<dbReference type="OMA" id="FRARTHK"/>
<evidence type="ECO:0000313" key="2">
    <source>
        <dbReference type="Proteomes" id="UP000053558"/>
    </source>
</evidence>
<gene>
    <name evidence="1" type="ORF">CONPUDRAFT_167782</name>
</gene>
<comment type="caution">
    <text evidence="1">The sequence shown here is derived from an EMBL/GenBank/DDBJ whole genome shotgun (WGS) entry which is preliminary data.</text>
</comment>
<dbReference type="Pfam" id="PF14388">
    <property type="entry name" value="DUF4419"/>
    <property type="match status" value="2"/>
</dbReference>
<dbReference type="PANTHER" id="PTHR31252">
    <property type="entry name" value="DUF4419 DOMAIN-CONTAINING PROTEIN"/>
    <property type="match status" value="1"/>
</dbReference>
<keyword evidence="2" id="KW-1185">Reference proteome</keyword>
<dbReference type="GeneID" id="19205862"/>
<proteinExistence type="predicted"/>
<reference evidence="2" key="1">
    <citation type="journal article" date="2012" name="Science">
        <title>The Paleozoic origin of enzymatic lignin decomposition reconstructed from 31 fungal genomes.</title>
        <authorList>
            <person name="Floudas D."/>
            <person name="Binder M."/>
            <person name="Riley R."/>
            <person name="Barry K."/>
            <person name="Blanchette R.A."/>
            <person name="Henrissat B."/>
            <person name="Martinez A.T."/>
            <person name="Otillar R."/>
            <person name="Spatafora J.W."/>
            <person name="Yadav J.S."/>
            <person name="Aerts A."/>
            <person name="Benoit I."/>
            <person name="Boyd A."/>
            <person name="Carlson A."/>
            <person name="Copeland A."/>
            <person name="Coutinho P.M."/>
            <person name="de Vries R.P."/>
            <person name="Ferreira P."/>
            <person name="Findley K."/>
            <person name="Foster B."/>
            <person name="Gaskell J."/>
            <person name="Glotzer D."/>
            <person name="Gorecki P."/>
            <person name="Heitman J."/>
            <person name="Hesse C."/>
            <person name="Hori C."/>
            <person name="Igarashi K."/>
            <person name="Jurgens J.A."/>
            <person name="Kallen N."/>
            <person name="Kersten P."/>
            <person name="Kohler A."/>
            <person name="Kuees U."/>
            <person name="Kumar T.K.A."/>
            <person name="Kuo A."/>
            <person name="LaButti K."/>
            <person name="Larrondo L.F."/>
            <person name="Lindquist E."/>
            <person name="Ling A."/>
            <person name="Lombard V."/>
            <person name="Lucas S."/>
            <person name="Lundell T."/>
            <person name="Martin R."/>
            <person name="McLaughlin D.J."/>
            <person name="Morgenstern I."/>
            <person name="Morin E."/>
            <person name="Murat C."/>
            <person name="Nagy L.G."/>
            <person name="Nolan M."/>
            <person name="Ohm R.A."/>
            <person name="Patyshakuliyeva A."/>
            <person name="Rokas A."/>
            <person name="Ruiz-Duenas F.J."/>
            <person name="Sabat G."/>
            <person name="Salamov A."/>
            <person name="Samejima M."/>
            <person name="Schmutz J."/>
            <person name="Slot J.C."/>
            <person name="St John F."/>
            <person name="Stenlid J."/>
            <person name="Sun H."/>
            <person name="Sun S."/>
            <person name="Syed K."/>
            <person name="Tsang A."/>
            <person name="Wiebenga A."/>
            <person name="Young D."/>
            <person name="Pisabarro A."/>
            <person name="Eastwood D.C."/>
            <person name="Martin F."/>
            <person name="Cullen D."/>
            <person name="Grigoriev I.V."/>
            <person name="Hibbett D.S."/>
        </authorList>
    </citation>
    <scope>NUCLEOTIDE SEQUENCE [LARGE SCALE GENOMIC DNA]</scope>
    <source>
        <strain evidence="2">RWD-64-598 SS2</strain>
    </source>
</reference>
<dbReference type="Proteomes" id="UP000053558">
    <property type="component" value="Unassembled WGS sequence"/>
</dbReference>
<evidence type="ECO:0000313" key="1">
    <source>
        <dbReference type="EMBL" id="EIW77703.1"/>
    </source>
</evidence>
<sequence length="343" mass="38008">MLLLDIECLHRTHIRNLQTSLPPRRTFDPSFAAQLIDDSSSPFESAAETLLRNACPLTYKKCVELLQSSIPNGLNLSNAYSRHRAFDFRPDDVWLAILAQFSLFVDTYSEELRSSFAAHKGKKHMSVRAVGSRYSDNFGSMAKQMASEPEKNALTAMTKTYLDFLFFLLCDSVTLDGSHGDWAAILQRIEKLKEYGAEAMATSISGGRSCTSIATGTGRRRWQGPRLRNLPPTDSLSVDKNYVELSGEVFTTKHFVPRPEGDPFIGQLYLTLDGVLYPHVDTAQVPPGTAEVDVMLDDNGEVFPTLTVAGDVCSAALSGRDKAPSGSGRRDTVMPMPRWWIFV</sequence>
<dbReference type="OrthoDB" id="9978173at2759"/>
<organism evidence="1 2">
    <name type="scientific">Coniophora puteana (strain RWD-64-598)</name>
    <name type="common">Brown rot fungus</name>
    <dbReference type="NCBI Taxonomy" id="741705"/>
    <lineage>
        <taxon>Eukaryota</taxon>
        <taxon>Fungi</taxon>
        <taxon>Dikarya</taxon>
        <taxon>Basidiomycota</taxon>
        <taxon>Agaricomycotina</taxon>
        <taxon>Agaricomycetes</taxon>
        <taxon>Agaricomycetidae</taxon>
        <taxon>Boletales</taxon>
        <taxon>Coniophorineae</taxon>
        <taxon>Coniophoraceae</taxon>
        <taxon>Coniophora</taxon>
    </lineage>
</organism>